<dbReference type="FunFam" id="3.30.365.10:FF:000001">
    <property type="entry name" value="Xanthine dehydrogenase oxidase"/>
    <property type="match status" value="1"/>
</dbReference>
<dbReference type="SMART" id="SM01008">
    <property type="entry name" value="Ald_Xan_dh_C"/>
    <property type="match status" value="1"/>
</dbReference>
<dbReference type="GO" id="GO:0004854">
    <property type="term" value="F:xanthine dehydrogenase activity"/>
    <property type="evidence" value="ECO:0007669"/>
    <property type="project" value="UniProtKB-EC"/>
</dbReference>
<name>I0IIY7_PHYMF</name>
<dbReference type="Proteomes" id="UP000007881">
    <property type="component" value="Chromosome"/>
</dbReference>
<evidence type="ECO:0000256" key="1">
    <source>
        <dbReference type="ARBA" id="ARBA00022505"/>
    </source>
</evidence>
<keyword evidence="7" id="KW-1185">Reference proteome</keyword>
<dbReference type="GO" id="GO:0005506">
    <property type="term" value="F:iron ion binding"/>
    <property type="evidence" value="ECO:0007669"/>
    <property type="project" value="InterPro"/>
</dbReference>
<dbReference type="NCBIfam" id="TIGR02965">
    <property type="entry name" value="xanthine_xdhB"/>
    <property type="match status" value="1"/>
</dbReference>
<evidence type="ECO:0000313" key="6">
    <source>
        <dbReference type="EMBL" id="BAM05225.1"/>
    </source>
</evidence>
<dbReference type="PATRIC" id="fig|1142394.8.peg.3172"/>
<evidence type="ECO:0000259" key="5">
    <source>
        <dbReference type="SMART" id="SM01008"/>
    </source>
</evidence>
<dbReference type="eggNOG" id="COG4631">
    <property type="taxonomic scope" value="Bacteria"/>
</dbReference>
<feature type="region of interest" description="Disordered" evidence="4">
    <location>
        <begin position="788"/>
        <end position="810"/>
    </location>
</feature>
<dbReference type="Pfam" id="PF02738">
    <property type="entry name" value="MoCoBD_1"/>
    <property type="match status" value="1"/>
</dbReference>
<evidence type="ECO:0000256" key="3">
    <source>
        <dbReference type="ARBA" id="ARBA00053029"/>
    </source>
</evidence>
<reference evidence="6 7" key="1">
    <citation type="submission" date="2012-02" db="EMBL/GenBank/DDBJ databases">
        <title>Complete genome sequence of Phycisphaera mikurensis NBRC 102666.</title>
        <authorList>
            <person name="Ankai A."/>
            <person name="Hosoyama A."/>
            <person name="Terui Y."/>
            <person name="Sekine M."/>
            <person name="Fukai R."/>
            <person name="Kato Y."/>
            <person name="Nakamura S."/>
            <person name="Yamada-Narita S."/>
            <person name="Kawakoshi A."/>
            <person name="Fukunaga Y."/>
            <person name="Yamazaki S."/>
            <person name="Fujita N."/>
        </authorList>
    </citation>
    <scope>NUCLEOTIDE SEQUENCE [LARGE SCALE GENOMIC DNA]</scope>
    <source>
        <strain evidence="7">NBRC 102666 / KCTC 22515 / FYK2301M01</strain>
    </source>
</reference>
<dbReference type="Pfam" id="PF01315">
    <property type="entry name" value="Ald_Xan_dh_C"/>
    <property type="match status" value="1"/>
</dbReference>
<feature type="domain" description="Aldehyde oxidase/xanthine dehydrogenase a/b hammerhead" evidence="5">
    <location>
        <begin position="18"/>
        <end position="125"/>
    </location>
</feature>
<dbReference type="PANTHER" id="PTHR11908">
    <property type="entry name" value="XANTHINE DEHYDROGENASE"/>
    <property type="match status" value="1"/>
</dbReference>
<dbReference type="InterPro" id="IPR014309">
    <property type="entry name" value="Xanthine_DH_Mopterin-bd_su"/>
</dbReference>
<dbReference type="InterPro" id="IPR037165">
    <property type="entry name" value="AldOxase/xan_DH_Mopterin-bd_sf"/>
</dbReference>
<dbReference type="AlphaFoldDB" id="I0IIY7"/>
<dbReference type="Gene3D" id="3.90.1170.50">
    <property type="entry name" value="Aldehyde oxidase/xanthine dehydrogenase, a/b hammerhead"/>
    <property type="match status" value="1"/>
</dbReference>
<evidence type="ECO:0000256" key="2">
    <source>
        <dbReference type="ARBA" id="ARBA00023002"/>
    </source>
</evidence>
<dbReference type="InterPro" id="IPR016208">
    <property type="entry name" value="Ald_Oxase/xanthine_DH-like"/>
</dbReference>
<dbReference type="InterPro" id="IPR046867">
    <property type="entry name" value="AldOxase/xan_DH_MoCoBD2"/>
</dbReference>
<gene>
    <name evidence="6" type="primary">xdhB</name>
    <name evidence="6" type="ordered locus">PSMK_30660</name>
</gene>
<evidence type="ECO:0000256" key="4">
    <source>
        <dbReference type="SAM" id="MobiDB-lite"/>
    </source>
</evidence>
<proteinExistence type="predicted"/>
<dbReference type="Gene3D" id="3.30.365.10">
    <property type="entry name" value="Aldehyde oxidase/xanthine dehydrogenase, molybdopterin binding domain"/>
    <property type="match status" value="4"/>
</dbReference>
<dbReference type="OrthoDB" id="221297at2"/>
<dbReference type="InterPro" id="IPR008274">
    <property type="entry name" value="AldOxase/xan_DH_MoCoBD1"/>
</dbReference>
<sequence length="810" mass="86576">MSSVGLAIPHESAVGHVTGSAPYVEDLPRTDGELFVAFAGSPVAAGRITGIDTAEAAAMPGVAGVWTAADLAGPNVFGPIFHDEPFLADDELSYLGQPVVVVAAETRAQAEAAAAEVVIAVEEATPILGIDDAIEAGSTLGPVRVIERGDVADAFATAPRVLEGVFENGGQEQFYLESQACLATVDELGRVHVRSSTQNPTETQAVVAEAFGLGMHEVVCECRRMGGGFGGKETQSAIPAVMCALVARQTGRPARVVYNKSVDMLVTGKRHAYRSRWRVAFDDDGRVLALAIDFDSDGGAFADLSTSIMERTMLHADNAYALPACRFVGRIARTNLPPNTAFRGFGGPQGVIVIESVLDEVAAALGIDGFAIRQRNRYVDGDPERSIAPYGAVVKDHVLGELLDTLEASSDFADRRTEIERFNATSRTHLRGIGVCALKFGISFTTKFLNQGNALVNVYYDGTVQLSTGGTEMGQGLFTKARQVVADAFGIHHEAVRVMTTSTEKNHNTSPTAASAGSDLNNAAALDACRQIKERMVRYAAKAFASEEFGREYSEDHVVIADGRVYDSRVPIDAPTEAYGVHAFDFGRFCDAARRDRVDLGARGFFSTPGVDFNRVTGRGNPFYYHTTGAAVAGVTIDRFTGEIVVDRVDLLMDVGKMINPGIDTGQVIGGFVQGMGWCTTEELTYDATGRLTSDSPTTYKIPAATDVPRDFRFGFLENPKHKTNVRQSKAVGEPPLMLAPCVWLAVKHAIGFVGDASALRLPATGEEVLRCLGLPRRDPADGRFQRGFLPEDAPAEAWTGAPDGEPARR</sequence>
<dbReference type="InterPro" id="IPR000674">
    <property type="entry name" value="Ald_Oxase/Xan_DH_a/b"/>
</dbReference>
<keyword evidence="2 6" id="KW-0560">Oxidoreductase</keyword>
<dbReference type="Pfam" id="PF20256">
    <property type="entry name" value="MoCoBD_2"/>
    <property type="match status" value="1"/>
</dbReference>
<accession>I0IIY7</accession>
<keyword evidence="1" id="KW-0500">Molybdenum</keyword>
<evidence type="ECO:0000313" key="7">
    <source>
        <dbReference type="Proteomes" id="UP000007881"/>
    </source>
</evidence>
<dbReference type="EC" id="1.17.1.4" evidence="6"/>
<dbReference type="RefSeq" id="WP_014438429.1">
    <property type="nucleotide sequence ID" value="NC_017080.1"/>
</dbReference>
<dbReference type="SUPFAM" id="SSF56003">
    <property type="entry name" value="Molybdenum cofactor-binding domain"/>
    <property type="match status" value="1"/>
</dbReference>
<dbReference type="STRING" id="1142394.PSMK_30660"/>
<dbReference type="EMBL" id="AP012338">
    <property type="protein sequence ID" value="BAM05225.1"/>
    <property type="molecule type" value="Genomic_DNA"/>
</dbReference>
<dbReference type="SUPFAM" id="SSF54665">
    <property type="entry name" value="CO dehydrogenase molybdoprotein N-domain-like"/>
    <property type="match status" value="1"/>
</dbReference>
<organism evidence="6 7">
    <name type="scientific">Phycisphaera mikurensis (strain NBRC 102666 / KCTC 22515 / FYK2301M01)</name>
    <dbReference type="NCBI Taxonomy" id="1142394"/>
    <lineage>
        <taxon>Bacteria</taxon>
        <taxon>Pseudomonadati</taxon>
        <taxon>Planctomycetota</taxon>
        <taxon>Phycisphaerae</taxon>
        <taxon>Phycisphaerales</taxon>
        <taxon>Phycisphaeraceae</taxon>
        <taxon>Phycisphaera</taxon>
    </lineage>
</organism>
<dbReference type="HOGENOM" id="CLU_001681_4_1_0"/>
<dbReference type="GO" id="GO:0030151">
    <property type="term" value="F:molybdenum ion binding"/>
    <property type="evidence" value="ECO:0007669"/>
    <property type="project" value="InterPro"/>
</dbReference>
<protein>
    <submittedName>
        <fullName evidence="6">Xanthine dehydrogenase large subunit</fullName>
        <ecNumber evidence="6">1.17.1.4</ecNumber>
    </submittedName>
</protein>
<dbReference type="KEGG" id="phm:PSMK_30660"/>
<dbReference type="InterPro" id="IPR036856">
    <property type="entry name" value="Ald_Oxase/Xan_DH_a/b_sf"/>
</dbReference>
<comment type="cofactor">
    <cofactor evidence="3">
        <name>Mo-molybdopterin cytosine dinucleotide</name>
        <dbReference type="ChEBI" id="CHEBI:71308"/>
    </cofactor>
</comment>
<dbReference type="PANTHER" id="PTHR11908:SF132">
    <property type="entry name" value="ALDEHYDE OXIDASE 1-RELATED"/>
    <property type="match status" value="1"/>
</dbReference>